<protein>
    <recommendedName>
        <fullName evidence="2">DH domain-containing protein</fullName>
    </recommendedName>
</protein>
<keyword evidence="4" id="KW-1185">Reference proteome</keyword>
<dbReference type="GO" id="GO:0005085">
    <property type="term" value="F:guanyl-nucleotide exchange factor activity"/>
    <property type="evidence" value="ECO:0007669"/>
    <property type="project" value="InterPro"/>
</dbReference>
<feature type="region of interest" description="Disordered" evidence="1">
    <location>
        <begin position="551"/>
        <end position="630"/>
    </location>
</feature>
<dbReference type="Gene3D" id="3.80.10.10">
    <property type="entry name" value="Ribonuclease Inhibitor"/>
    <property type="match status" value="1"/>
</dbReference>
<feature type="compositionally biased region" description="Basic and acidic residues" evidence="1">
    <location>
        <begin position="551"/>
        <end position="560"/>
    </location>
</feature>
<feature type="domain" description="DH" evidence="2">
    <location>
        <begin position="748"/>
        <end position="1005"/>
    </location>
</feature>
<feature type="compositionally biased region" description="Low complexity" evidence="1">
    <location>
        <begin position="145"/>
        <end position="154"/>
    </location>
</feature>
<accession>A0AAF0DYD7</accession>
<feature type="region of interest" description="Disordered" evidence="1">
    <location>
        <begin position="90"/>
        <end position="300"/>
    </location>
</feature>
<dbReference type="Gene3D" id="1.20.900.10">
    <property type="entry name" value="Dbl homology (DH) domain"/>
    <property type="match status" value="1"/>
</dbReference>
<evidence type="ECO:0000313" key="4">
    <source>
        <dbReference type="Proteomes" id="UP001214603"/>
    </source>
</evidence>
<dbReference type="PANTHER" id="PTHR12673:SF270">
    <property type="entry name" value="FYVE-TYPE DOMAIN-CONTAINING PROTEIN"/>
    <property type="match status" value="1"/>
</dbReference>
<dbReference type="SMART" id="SM00325">
    <property type="entry name" value="RhoGEF"/>
    <property type="match status" value="1"/>
</dbReference>
<dbReference type="InterPro" id="IPR051092">
    <property type="entry name" value="FYVE_RhoGEF_PH"/>
</dbReference>
<dbReference type="EMBL" id="CP119935">
    <property type="protein sequence ID" value="WFD02813.1"/>
    <property type="molecule type" value="Genomic_DNA"/>
</dbReference>
<dbReference type="InterPro" id="IPR000219">
    <property type="entry name" value="DH_dom"/>
</dbReference>
<reference evidence="3" key="1">
    <citation type="submission" date="2023-03" db="EMBL/GenBank/DDBJ databases">
        <title>Mating type loci evolution in Malassezia.</title>
        <authorList>
            <person name="Coelho M.A."/>
        </authorList>
    </citation>
    <scope>NUCLEOTIDE SEQUENCE</scope>
    <source>
        <strain evidence="3">CBS 7876</strain>
    </source>
</reference>
<evidence type="ECO:0000256" key="1">
    <source>
        <dbReference type="SAM" id="MobiDB-lite"/>
    </source>
</evidence>
<proteinExistence type="predicted"/>
<name>A0AAF0DYD7_9BASI</name>
<gene>
    <name evidence="3" type="ORF">MOBT1_001498</name>
</gene>
<dbReference type="SUPFAM" id="SSF48065">
    <property type="entry name" value="DBL homology domain (DH-domain)"/>
    <property type="match status" value="1"/>
</dbReference>
<feature type="compositionally biased region" description="Low complexity" evidence="1">
    <location>
        <begin position="613"/>
        <end position="630"/>
    </location>
</feature>
<dbReference type="CDD" id="cd00160">
    <property type="entry name" value="RhoGEF"/>
    <property type="match status" value="1"/>
</dbReference>
<feature type="compositionally biased region" description="Polar residues" evidence="1">
    <location>
        <begin position="243"/>
        <end position="263"/>
    </location>
</feature>
<feature type="region of interest" description="Disordered" evidence="1">
    <location>
        <begin position="716"/>
        <end position="738"/>
    </location>
</feature>
<feature type="compositionally biased region" description="Basic residues" evidence="1">
    <location>
        <begin position="36"/>
        <end position="51"/>
    </location>
</feature>
<feature type="compositionally biased region" description="Low complexity" evidence="1">
    <location>
        <begin position="93"/>
        <end position="102"/>
    </location>
</feature>
<dbReference type="InterPro" id="IPR035899">
    <property type="entry name" value="DBL_dom_sf"/>
</dbReference>
<dbReference type="Pfam" id="PF00621">
    <property type="entry name" value="RhoGEF"/>
    <property type="match status" value="1"/>
</dbReference>
<dbReference type="AlphaFoldDB" id="A0AAF0DYD7"/>
<dbReference type="PROSITE" id="PS50010">
    <property type="entry name" value="DH_2"/>
    <property type="match status" value="1"/>
</dbReference>
<dbReference type="GO" id="GO:0005737">
    <property type="term" value="C:cytoplasm"/>
    <property type="evidence" value="ECO:0007669"/>
    <property type="project" value="TreeGrafter"/>
</dbReference>
<dbReference type="SUPFAM" id="SSF52058">
    <property type="entry name" value="L domain-like"/>
    <property type="match status" value="1"/>
</dbReference>
<feature type="compositionally biased region" description="Basic and acidic residues" evidence="1">
    <location>
        <begin position="192"/>
        <end position="213"/>
    </location>
</feature>
<dbReference type="InterPro" id="IPR032675">
    <property type="entry name" value="LRR_dom_sf"/>
</dbReference>
<dbReference type="Proteomes" id="UP001214603">
    <property type="component" value="Chromosome 2"/>
</dbReference>
<evidence type="ECO:0000259" key="2">
    <source>
        <dbReference type="PROSITE" id="PS50010"/>
    </source>
</evidence>
<sequence>MVADLNSAPAPHDALPALRVPSSAGEDGRGSWFQRRASRLRRSTAPVRRRAGTQDLYDVFTAEAPLTVPTPAQATGEYGADAALHARLGEWSPGAPQPETTEAPPPAFSGGRRAVRTGPSERAASIAGPPTTARVGRPPSPGPHTAPATAAAPIDLPPPVLGSAGMSLGPVAVSSTQSDTPPHTPLVRGRRAARDAEPMPERRGAPDSVRDAAPHTGVSERTLKSQSSNDTNPDWIFDHVDGSGSSHVSTPSLDIPDRSTTPGLLSAGLAAPQKSGARRQSPLTSLLHPATPGGLPCRDLEQSWAHTPESLTPGAGAPEWDVFSYASSDSVPSTPVRGASTRQHTPLAVRLVHSGAGHLSVVRPEHTDEEAVYREVGPATTHLSMKGCALPASLFDVLLVPMALVVLDLSGTGLDRLPAPLRHCPTLEELNVSANPLAAPAHWAPLAALPTLRVLLADDCGLAALPLELRDTRQLRVLGVRANHLTHLPSWLHVLDKLECLLLDGNDALSPAWRAVLAPLLEPAAPPEQSPTTGEARRGLLHRALRWGAPRRADRDERAARAAARAPTPVRWTPDKGAEASTTDSLRVSPKSIVTAIPNASPATHSPLPPPGRGARSGSGPRTPPTSAESAAAATVACFLPVHAAPDGEAPRAVQSSAYVRDLLGYLADLDDLRTERHVVTCAVRLAVPRSPGTPSTPGTPLWNGLAPFHMDTTPSTTVSPVTPAEEQPQDSPFVPAEPERIKEDGRRRQRLIGEIVETERTYVANLTELMEIYVKRARQPLDGHPDERVLPIAKERAVFGHIEGIVHFHAHAFLPSLEQAAAPALHGAADARATAETAARVANVFTQHAAYFKMYMNYVNQYDSAVRRIARWSQPLPARARSGPKAAIENAGVTLASLGHRLTLNQHESELVSRHVAEDWEVLSAARRRQIQSYLARCREDPRHSQLNLEGYLLLPIQRIPRYRMLLEQLVRCTSSELLAREDLDAIPRALAHVSLVASWVNEGKRQSEQGRRLLLWQSKLRGSFSAPLVQPHRRLVCDGPLRLRHVARRTDAQAPSEAAVLEQTTMDQRVQLLLCNDLAAVVADPRDAHDDAHAHEPTEPVAPLEPADVEAVDLLAVLKPCVRHAAASAALVPPASVLGGVVVRVVDARYIFYFTANSPREARQWADAINAQPGG</sequence>
<organism evidence="3 4">
    <name type="scientific">Malassezia obtusa</name>
    <dbReference type="NCBI Taxonomy" id="76774"/>
    <lineage>
        <taxon>Eukaryota</taxon>
        <taxon>Fungi</taxon>
        <taxon>Dikarya</taxon>
        <taxon>Basidiomycota</taxon>
        <taxon>Ustilaginomycotina</taxon>
        <taxon>Malasseziomycetes</taxon>
        <taxon>Malasseziales</taxon>
        <taxon>Malasseziaceae</taxon>
        <taxon>Malassezia</taxon>
    </lineage>
</organism>
<evidence type="ECO:0000313" key="3">
    <source>
        <dbReference type="EMBL" id="WFD02813.1"/>
    </source>
</evidence>
<dbReference type="PANTHER" id="PTHR12673">
    <property type="entry name" value="FACIOGENITAL DYSPLASIA PROTEIN"/>
    <property type="match status" value="1"/>
</dbReference>
<feature type="region of interest" description="Disordered" evidence="1">
    <location>
        <begin position="1"/>
        <end position="54"/>
    </location>
</feature>